<proteinExistence type="predicted"/>
<dbReference type="EMBL" id="JAMYQB010000009">
    <property type="protein sequence ID" value="MER9404953.1"/>
    <property type="molecule type" value="Genomic_DNA"/>
</dbReference>
<accession>A0ABV1YYX4</accession>
<comment type="caution">
    <text evidence="2">The sequence shown here is derived from an EMBL/GenBank/DDBJ whole genome shotgun (WGS) entry which is preliminary data.</text>
</comment>
<gene>
    <name evidence="2" type="ORF">NKI36_12935</name>
</gene>
<sequence>MQFFALLTRNTEKFSDADFAPLLPSEAEQRRTLYAEGAVRQVWNRGDIPGSGMMFEAGSDADVRGHLATLPLVKAGMMDIAAVVPLAPYPRVWAQALILTANTPPAAIPAAGQFLQSQAAASPASVPLGSVAPPRVADRRTVIALSRNCHTEPG</sequence>
<evidence type="ECO:0000313" key="3">
    <source>
        <dbReference type="Proteomes" id="UP001433071"/>
    </source>
</evidence>
<name>A0ABV1YYX4_9HYPH</name>
<evidence type="ECO:0000259" key="1">
    <source>
        <dbReference type="Pfam" id="PF02426"/>
    </source>
</evidence>
<dbReference type="RefSeq" id="WP_352557944.1">
    <property type="nucleotide sequence ID" value="NZ_JAMYQB010000009.1"/>
</dbReference>
<organism evidence="2 3">
    <name type="scientific">Mesorhizobium caraganae</name>
    <dbReference type="NCBI Taxonomy" id="483206"/>
    <lineage>
        <taxon>Bacteria</taxon>
        <taxon>Pseudomonadati</taxon>
        <taxon>Pseudomonadota</taxon>
        <taxon>Alphaproteobacteria</taxon>
        <taxon>Hyphomicrobiales</taxon>
        <taxon>Phyllobacteriaceae</taxon>
        <taxon>Mesorhizobium</taxon>
    </lineage>
</organism>
<dbReference type="Gene3D" id="3.30.70.1060">
    <property type="entry name" value="Dimeric alpha+beta barrel"/>
    <property type="match status" value="1"/>
</dbReference>
<reference evidence="2 3" key="1">
    <citation type="journal article" date="2024" name="Proc. Natl. Acad. Sci. U.S.A.">
        <title>The evolutionary genomics of adaptation to stress in wild rhizobium bacteria.</title>
        <authorList>
            <person name="Kehlet-Delgado H."/>
            <person name="Montoya A.P."/>
            <person name="Jensen K.T."/>
            <person name="Wendlandt C.E."/>
            <person name="Dexheimer C."/>
            <person name="Roberts M."/>
            <person name="Torres Martinez L."/>
            <person name="Friesen M.L."/>
            <person name="Griffitts J.S."/>
            <person name="Porter S.S."/>
        </authorList>
    </citation>
    <scope>NUCLEOTIDE SEQUENCE [LARGE SCALE GENOMIC DNA]</scope>
    <source>
        <strain evidence="2 3">M0641</strain>
    </source>
</reference>
<keyword evidence="3" id="KW-1185">Reference proteome</keyword>
<dbReference type="SUPFAM" id="SSF54909">
    <property type="entry name" value="Dimeric alpha+beta barrel"/>
    <property type="match status" value="1"/>
</dbReference>
<evidence type="ECO:0000313" key="2">
    <source>
        <dbReference type="EMBL" id="MER9404953.1"/>
    </source>
</evidence>
<protein>
    <recommendedName>
        <fullName evidence="1">Muconolactone isomerase domain-containing protein</fullName>
    </recommendedName>
</protein>
<dbReference type="Pfam" id="PF02426">
    <property type="entry name" value="MIase"/>
    <property type="match status" value="1"/>
</dbReference>
<dbReference type="InterPro" id="IPR011008">
    <property type="entry name" value="Dimeric_a/b-barrel"/>
</dbReference>
<dbReference type="InterPro" id="IPR026029">
    <property type="entry name" value="MLI_dom"/>
</dbReference>
<feature type="domain" description="Muconolactone isomerase" evidence="1">
    <location>
        <begin position="12"/>
        <end position="90"/>
    </location>
</feature>
<dbReference type="Proteomes" id="UP001433071">
    <property type="component" value="Unassembled WGS sequence"/>
</dbReference>